<evidence type="ECO:0000259" key="9">
    <source>
        <dbReference type="Pfam" id="PF13537"/>
    </source>
</evidence>
<dbReference type="InterPro" id="IPR001962">
    <property type="entry name" value="Asn_synthase"/>
</dbReference>
<dbReference type="CDD" id="cd01991">
    <property type="entry name" value="Asn_synthase_B_C"/>
    <property type="match status" value="1"/>
</dbReference>
<keyword evidence="4" id="KW-0547">Nucleotide-binding</keyword>
<proteinExistence type="inferred from homology"/>
<feature type="domain" description="Asparagine synthetase" evidence="8">
    <location>
        <begin position="226"/>
        <end position="608"/>
    </location>
</feature>
<dbReference type="PANTHER" id="PTHR43284">
    <property type="entry name" value="ASPARAGINE SYNTHETASE (GLUTAMINE-HYDROLYZING)"/>
    <property type="match status" value="1"/>
</dbReference>
<feature type="domain" description="Glutamine amidotransferase type-2" evidence="9">
    <location>
        <begin position="85"/>
        <end position="150"/>
    </location>
</feature>
<comment type="similarity">
    <text evidence="2">Belongs to the asparagine synthetase family.</text>
</comment>
<dbReference type="InterPro" id="IPR006426">
    <property type="entry name" value="Asn_synth_AEB"/>
</dbReference>
<dbReference type="InterPro" id="IPR051786">
    <property type="entry name" value="ASN_synthetase/amidase"/>
</dbReference>
<dbReference type="GO" id="GO:0006529">
    <property type="term" value="P:asparagine biosynthetic process"/>
    <property type="evidence" value="ECO:0007669"/>
    <property type="project" value="InterPro"/>
</dbReference>
<sequence>MSGICGWINNRLPPQDMEETLEKMSRQLCINPTHNSKKTVHAAGGFAALGLPTQIGSYTNGSIVTVFHGRPRWTLPDLARAAERHDHAYALCEAYAKHGAGLLQHLHGSFSLAIVDIEKRNALLAIDRMGISPLYYSSRNGQLIFGSDARSVTVHPDALSQVDNQAIFDYLYFHMVPSPRSVFAGQEKLLPGQCVMLKDRNVEATFYWKPVFSENKTPVGQLATAFREKLTAAVSSSLDGSKTGAFLSGGTDSSTVSGLFRKIAGEPVDTYSIGFQADGFDETEFARIAAKHFSLRAHEYYMTPQDVAEAIPQIARAYDEPFGNASAVAAFFCAKQARADGIETLLAGDGGDELFGGNVRYAKQKVFEFYHLVPGALRRSMIEPAVFGFPLGAKILPVAKAQSYIRQARIPLPGRLETYNFLNRFPLADIFAEEFLASVDIEAPSMNSDEVYRRAEAATSVNRMLFMDWKLTLADNDLRKVNRMCELAGVEARYPMLDDDLVAFSTEVPSCLKVKGLKLRYLFKEALKDFLPQEIIKKSKHGFGLPFGIWMNEYKPLMEISHESLSRLSKRGYIKPAFIESLLAEYREFPSYYGVMIWVLVMLEQWLSAKNAQ</sequence>
<evidence type="ECO:0000256" key="1">
    <source>
        <dbReference type="ARBA" id="ARBA00005187"/>
    </source>
</evidence>
<dbReference type="Pfam" id="PF00733">
    <property type="entry name" value="Asn_synthase"/>
    <property type="match status" value="1"/>
</dbReference>
<reference evidence="10 11" key="1">
    <citation type="submission" date="2016-12" db="EMBL/GenBank/DDBJ databases">
        <title>Genome sequencing of Methylocaldum marinum.</title>
        <authorList>
            <person name="Takeuchi M."/>
            <person name="Kamagata Y."/>
            <person name="Hiraoka S."/>
            <person name="Oshima K."/>
            <person name="Hattori M."/>
            <person name="Iwasaki W."/>
        </authorList>
    </citation>
    <scope>NUCLEOTIDE SEQUENCE [LARGE SCALE GENOMIC DNA]</scope>
    <source>
        <strain evidence="10 11">S8</strain>
    </source>
</reference>
<dbReference type="EC" id="6.3.5.4" evidence="3"/>
<comment type="pathway">
    <text evidence="1">Amino-acid biosynthesis; L-asparagine biosynthesis; L-asparagine from L-aspartate (L-Gln route): step 1/1.</text>
</comment>
<dbReference type="SUPFAM" id="SSF56235">
    <property type="entry name" value="N-terminal nucleophile aminohydrolases (Ntn hydrolases)"/>
    <property type="match status" value="1"/>
</dbReference>
<accession>A0A286P444</accession>
<comment type="catalytic activity">
    <reaction evidence="6">
        <text>L-aspartate + L-glutamine + ATP + H2O = L-asparagine + L-glutamate + AMP + diphosphate + H(+)</text>
        <dbReference type="Rhea" id="RHEA:12228"/>
        <dbReference type="ChEBI" id="CHEBI:15377"/>
        <dbReference type="ChEBI" id="CHEBI:15378"/>
        <dbReference type="ChEBI" id="CHEBI:29985"/>
        <dbReference type="ChEBI" id="CHEBI:29991"/>
        <dbReference type="ChEBI" id="CHEBI:30616"/>
        <dbReference type="ChEBI" id="CHEBI:33019"/>
        <dbReference type="ChEBI" id="CHEBI:58048"/>
        <dbReference type="ChEBI" id="CHEBI:58359"/>
        <dbReference type="ChEBI" id="CHEBI:456215"/>
        <dbReference type="EC" id="6.3.5.4"/>
    </reaction>
</comment>
<dbReference type="InterPro" id="IPR029055">
    <property type="entry name" value="Ntn_hydrolases_N"/>
</dbReference>
<organism evidence="10 11">
    <name type="scientific">Methylocaldum marinum</name>
    <dbReference type="NCBI Taxonomy" id="1432792"/>
    <lineage>
        <taxon>Bacteria</taxon>
        <taxon>Pseudomonadati</taxon>
        <taxon>Pseudomonadota</taxon>
        <taxon>Gammaproteobacteria</taxon>
        <taxon>Methylococcales</taxon>
        <taxon>Methylococcaceae</taxon>
        <taxon>Methylocaldum</taxon>
    </lineage>
</organism>
<dbReference type="AlphaFoldDB" id="A0A286P444"/>
<dbReference type="Proteomes" id="UP000266313">
    <property type="component" value="Chromosome"/>
</dbReference>
<evidence type="ECO:0000313" key="11">
    <source>
        <dbReference type="Proteomes" id="UP000266313"/>
    </source>
</evidence>
<dbReference type="EMBL" id="AP017928">
    <property type="protein sequence ID" value="BBA32416.1"/>
    <property type="molecule type" value="Genomic_DNA"/>
</dbReference>
<gene>
    <name evidence="10" type="ORF">sS8_0450</name>
</gene>
<evidence type="ECO:0000256" key="3">
    <source>
        <dbReference type="ARBA" id="ARBA00012737"/>
    </source>
</evidence>
<feature type="site" description="Important for beta-aspartyl-AMP intermediate formation" evidence="7">
    <location>
        <position position="349"/>
    </location>
</feature>
<dbReference type="GO" id="GO:0004066">
    <property type="term" value="F:asparagine synthase (glutamine-hydrolyzing) activity"/>
    <property type="evidence" value="ECO:0007669"/>
    <property type="project" value="UniProtKB-EC"/>
</dbReference>
<dbReference type="KEGG" id="mmai:sS8_0450"/>
<evidence type="ECO:0000313" key="10">
    <source>
        <dbReference type="EMBL" id="BBA32416.1"/>
    </source>
</evidence>
<evidence type="ECO:0000256" key="5">
    <source>
        <dbReference type="ARBA" id="ARBA00022840"/>
    </source>
</evidence>
<dbReference type="PANTHER" id="PTHR43284:SF1">
    <property type="entry name" value="ASPARAGINE SYNTHETASE"/>
    <property type="match status" value="1"/>
</dbReference>
<evidence type="ECO:0000259" key="8">
    <source>
        <dbReference type="Pfam" id="PF00733"/>
    </source>
</evidence>
<keyword evidence="5" id="KW-0067">ATP-binding</keyword>
<name>A0A286P444_9GAMM</name>
<dbReference type="InterPro" id="IPR014729">
    <property type="entry name" value="Rossmann-like_a/b/a_fold"/>
</dbReference>
<keyword evidence="11" id="KW-1185">Reference proteome</keyword>
<evidence type="ECO:0000256" key="4">
    <source>
        <dbReference type="ARBA" id="ARBA00022741"/>
    </source>
</evidence>
<dbReference type="GO" id="GO:0005829">
    <property type="term" value="C:cytosol"/>
    <property type="evidence" value="ECO:0007669"/>
    <property type="project" value="TreeGrafter"/>
</dbReference>
<dbReference type="PIRSF" id="PIRSF001589">
    <property type="entry name" value="Asn_synthetase_glu-h"/>
    <property type="match status" value="1"/>
</dbReference>
<dbReference type="Pfam" id="PF13537">
    <property type="entry name" value="GATase_7"/>
    <property type="match status" value="1"/>
</dbReference>
<dbReference type="OrthoDB" id="9763290at2"/>
<dbReference type="GO" id="GO:0005524">
    <property type="term" value="F:ATP binding"/>
    <property type="evidence" value="ECO:0007669"/>
    <property type="project" value="UniProtKB-KW"/>
</dbReference>
<dbReference type="Gene3D" id="3.40.50.620">
    <property type="entry name" value="HUPs"/>
    <property type="match status" value="1"/>
</dbReference>
<evidence type="ECO:0000256" key="7">
    <source>
        <dbReference type="PIRSR" id="PIRSR001589-3"/>
    </source>
</evidence>
<dbReference type="Gene3D" id="3.60.20.10">
    <property type="entry name" value="Glutamine Phosphoribosylpyrophosphate, subunit 1, domain 1"/>
    <property type="match status" value="1"/>
</dbReference>
<dbReference type="RefSeq" id="WP_119628219.1">
    <property type="nucleotide sequence ID" value="NZ_AP017928.1"/>
</dbReference>
<dbReference type="InterPro" id="IPR017932">
    <property type="entry name" value="GATase_2_dom"/>
</dbReference>
<dbReference type="SUPFAM" id="SSF52402">
    <property type="entry name" value="Adenine nucleotide alpha hydrolases-like"/>
    <property type="match status" value="1"/>
</dbReference>
<protein>
    <recommendedName>
        <fullName evidence="3">asparagine synthase (glutamine-hydrolyzing)</fullName>
        <ecNumber evidence="3">6.3.5.4</ecNumber>
    </recommendedName>
</protein>
<evidence type="ECO:0000256" key="6">
    <source>
        <dbReference type="ARBA" id="ARBA00048741"/>
    </source>
</evidence>
<evidence type="ECO:0000256" key="2">
    <source>
        <dbReference type="ARBA" id="ARBA00005752"/>
    </source>
</evidence>